<accession>A0A9W8Y4M2</accession>
<feature type="signal peptide" evidence="1">
    <location>
        <begin position="1"/>
        <end position="23"/>
    </location>
</feature>
<dbReference type="Gene3D" id="3.40.33.10">
    <property type="entry name" value="CAP"/>
    <property type="match status" value="1"/>
</dbReference>
<dbReference type="InterPro" id="IPR014044">
    <property type="entry name" value="CAP_dom"/>
</dbReference>
<comment type="caution">
    <text evidence="3">The sequence shown here is derived from an EMBL/GenBank/DDBJ whole genome shotgun (WGS) entry which is preliminary data.</text>
</comment>
<reference evidence="3" key="1">
    <citation type="submission" date="2022-10" db="EMBL/GenBank/DDBJ databases">
        <title>Tapping the CABI collections for fungal endophytes: first genome assemblies for Collariella, Neodidymelliopsis, Ascochyta clinopodiicola, Didymella pomorum, Didymosphaeria variabile, Neocosmospora piperis and Neocucurbitaria cava.</title>
        <authorList>
            <person name="Hill R."/>
        </authorList>
    </citation>
    <scope>NUCLEOTIDE SEQUENCE</scope>
    <source>
        <strain evidence="3">IMI 356814</strain>
    </source>
</reference>
<dbReference type="AlphaFoldDB" id="A0A9W8Y4M2"/>
<organism evidence="3 4">
    <name type="scientific">Neocucurbitaria cava</name>
    <dbReference type="NCBI Taxonomy" id="798079"/>
    <lineage>
        <taxon>Eukaryota</taxon>
        <taxon>Fungi</taxon>
        <taxon>Dikarya</taxon>
        <taxon>Ascomycota</taxon>
        <taxon>Pezizomycotina</taxon>
        <taxon>Dothideomycetes</taxon>
        <taxon>Pleosporomycetidae</taxon>
        <taxon>Pleosporales</taxon>
        <taxon>Pleosporineae</taxon>
        <taxon>Cucurbitariaceae</taxon>
        <taxon>Neocucurbitaria</taxon>
    </lineage>
</organism>
<dbReference type="SMART" id="SM00198">
    <property type="entry name" value="SCP"/>
    <property type="match status" value="1"/>
</dbReference>
<dbReference type="SUPFAM" id="SSF55797">
    <property type="entry name" value="PR-1-like"/>
    <property type="match status" value="1"/>
</dbReference>
<evidence type="ECO:0000313" key="4">
    <source>
        <dbReference type="Proteomes" id="UP001140560"/>
    </source>
</evidence>
<dbReference type="EMBL" id="JAPEUY010000013">
    <property type="protein sequence ID" value="KAJ4366857.1"/>
    <property type="molecule type" value="Genomic_DNA"/>
</dbReference>
<dbReference type="Gene3D" id="3.40.50.1820">
    <property type="entry name" value="alpha/beta hydrolase"/>
    <property type="match status" value="1"/>
</dbReference>
<name>A0A9W8Y4M2_9PLEO</name>
<sequence>MHAAHFPALFLPFSLLIAQQAEAASTTSAEYTKDDTFRDSILNVTNTYRKQHNATSLEWNETLADFAKDWSDDCKFEHSGGPYGENLASGYPNASASVIAWGEERKEYDFRDGEFSTATGHFTQLVWKNTTQVGCSRTECNAGQTGGHGDAPGWYVVCEYALAGNVIGAFVENVQEQSGGGEEEECPMGAEDSSFVRVPIIAGANSDEGTSFSPKGINDITTFKNLLLALSPLIITSFTQRILDVYPDDPSVEVLPAPTLAI</sequence>
<dbReference type="InterPro" id="IPR018244">
    <property type="entry name" value="Allrgn_V5/Tpx1_CS"/>
</dbReference>
<evidence type="ECO:0000313" key="3">
    <source>
        <dbReference type="EMBL" id="KAJ4366857.1"/>
    </source>
</evidence>
<proteinExistence type="predicted"/>
<dbReference type="OrthoDB" id="337038at2759"/>
<dbReference type="PANTHER" id="PTHR10334">
    <property type="entry name" value="CYSTEINE-RICH SECRETORY PROTEIN-RELATED"/>
    <property type="match status" value="1"/>
</dbReference>
<dbReference type="InterPro" id="IPR001283">
    <property type="entry name" value="CRISP-related"/>
</dbReference>
<dbReference type="PROSITE" id="PS01009">
    <property type="entry name" value="CRISP_1"/>
    <property type="match status" value="1"/>
</dbReference>
<protein>
    <recommendedName>
        <fullName evidence="2">SCP domain-containing protein</fullName>
    </recommendedName>
</protein>
<evidence type="ECO:0000259" key="2">
    <source>
        <dbReference type="SMART" id="SM00198"/>
    </source>
</evidence>
<dbReference type="InterPro" id="IPR029058">
    <property type="entry name" value="AB_hydrolase_fold"/>
</dbReference>
<dbReference type="GO" id="GO:0005576">
    <property type="term" value="C:extracellular region"/>
    <property type="evidence" value="ECO:0007669"/>
    <property type="project" value="InterPro"/>
</dbReference>
<dbReference type="Pfam" id="PF00188">
    <property type="entry name" value="CAP"/>
    <property type="match status" value="1"/>
</dbReference>
<keyword evidence="4" id="KW-1185">Reference proteome</keyword>
<feature type="chain" id="PRO_5040750435" description="SCP domain-containing protein" evidence="1">
    <location>
        <begin position="24"/>
        <end position="262"/>
    </location>
</feature>
<dbReference type="InterPro" id="IPR035940">
    <property type="entry name" value="CAP_sf"/>
</dbReference>
<keyword evidence="1" id="KW-0732">Signal</keyword>
<dbReference type="Proteomes" id="UP001140560">
    <property type="component" value="Unassembled WGS sequence"/>
</dbReference>
<dbReference type="PRINTS" id="PR00837">
    <property type="entry name" value="V5TPXLIKE"/>
</dbReference>
<evidence type="ECO:0000256" key="1">
    <source>
        <dbReference type="SAM" id="SignalP"/>
    </source>
</evidence>
<feature type="domain" description="SCP" evidence="2">
    <location>
        <begin position="36"/>
        <end position="168"/>
    </location>
</feature>
<gene>
    <name evidence="3" type="ORF">N0V83_007385</name>
</gene>